<dbReference type="InterPro" id="IPR005256">
    <property type="entry name" value="Anth_synth_I_PabB"/>
</dbReference>
<evidence type="ECO:0000256" key="14">
    <source>
        <dbReference type="ARBA" id="ARBA00047683"/>
    </source>
</evidence>
<evidence type="ECO:0000256" key="5">
    <source>
        <dbReference type="ARBA" id="ARBA00012266"/>
    </source>
</evidence>
<feature type="domain" description="Anthranilate synthase component I N-terminal" evidence="17">
    <location>
        <begin position="29"/>
        <end position="175"/>
    </location>
</feature>
<dbReference type="InterPro" id="IPR019999">
    <property type="entry name" value="Anth_synth_I-like"/>
</dbReference>
<keyword evidence="10 15" id="KW-0460">Magnesium</keyword>
<evidence type="ECO:0000256" key="15">
    <source>
        <dbReference type="RuleBase" id="RU364045"/>
    </source>
</evidence>
<dbReference type="NCBIfam" id="TIGR00564">
    <property type="entry name" value="trpE_most"/>
    <property type="match status" value="1"/>
</dbReference>
<evidence type="ECO:0000313" key="19">
    <source>
        <dbReference type="Proteomes" id="UP000322214"/>
    </source>
</evidence>
<proteinExistence type="inferred from homology"/>
<keyword evidence="9 15" id="KW-0822">Tryptophan biosynthesis</keyword>
<evidence type="ECO:0000256" key="9">
    <source>
        <dbReference type="ARBA" id="ARBA00022822"/>
    </source>
</evidence>
<sequence length="506" mass="55437">MTLIPDFSSFSQLATSHNAIPVFRKLLSDSLTPVSAFRKIDRGGTACLFESVIGGEKVGRYSILAADPKFEISATGTEVTLTEKANSGGDASPKTWQCDNPLEEIRKHIDSVNVAILEGLPPFAGGAIGFAGYDVIRYVEDLPNAPEDDRQLDDMSFAFYDSMLIFDHINKTIFVMALAWLDDFDSTQAAYDDASARIDDLVARLQAPETGKEFDFMNVAPTSGDPPEYTSNMTRESFGDAVKECIEYIHAGDIFQVVLSQRLSLDIECDPLEIYRSLRVLNPSPFMFFLRSPKCTLVGSSPEIMCRVVDGEVTVRPLAGTRKRGATPEEDKRLEEELLADEKERAEHVMLVDLGRNDVGRVAKYGSIELPDIMIVERYSHVMHISSSVTGQLRDDCDAFDALMASLPAGTVSGAPKVRAMEIIDEFEPHRRGPYAGAVGYVDYSGNMDTCIALRTMVIKDGKAWVQAGAGIVADSDPDAEYEETLNKALGLLRAIQAAHARTSGD</sequence>
<evidence type="ECO:0000256" key="10">
    <source>
        <dbReference type="ARBA" id="ARBA00022842"/>
    </source>
</evidence>
<comment type="pathway">
    <text evidence="2 15">Amino-acid biosynthesis; L-tryptophan biosynthesis; L-tryptophan from chorismate: step 1/5.</text>
</comment>
<keyword evidence="11 15" id="KW-0057">Aromatic amino acid biosynthesis</keyword>
<dbReference type="AlphaFoldDB" id="A0A5B9P6M6"/>
<keyword evidence="12 15" id="KW-0456">Lyase</keyword>
<evidence type="ECO:0000259" key="17">
    <source>
        <dbReference type="Pfam" id="PF04715"/>
    </source>
</evidence>
<evidence type="ECO:0000256" key="7">
    <source>
        <dbReference type="ARBA" id="ARBA00022605"/>
    </source>
</evidence>
<evidence type="ECO:0000256" key="2">
    <source>
        <dbReference type="ARBA" id="ARBA00004873"/>
    </source>
</evidence>
<protein>
    <recommendedName>
        <fullName evidence="6 15">Anthranilate synthase component 1</fullName>
        <ecNumber evidence="5 15">4.1.3.27</ecNumber>
    </recommendedName>
</protein>
<dbReference type="InterPro" id="IPR006805">
    <property type="entry name" value="Anth_synth_I_N"/>
</dbReference>
<dbReference type="OrthoDB" id="9803598at2"/>
<dbReference type="PRINTS" id="PR00095">
    <property type="entry name" value="ANTSNTHASEI"/>
</dbReference>
<feature type="domain" description="Chorismate-utilising enzyme C-terminal" evidence="16">
    <location>
        <begin position="235"/>
        <end position="488"/>
    </location>
</feature>
<comment type="cofactor">
    <cofactor evidence="1 15">
        <name>Mg(2+)</name>
        <dbReference type="ChEBI" id="CHEBI:18420"/>
    </cofactor>
</comment>
<reference evidence="18 19" key="1">
    <citation type="submission" date="2019-08" db="EMBL/GenBank/DDBJ databases">
        <title>Deep-cultivation of Planctomycetes and their phenomic and genomic characterization uncovers novel biology.</title>
        <authorList>
            <person name="Wiegand S."/>
            <person name="Jogler M."/>
            <person name="Boedeker C."/>
            <person name="Pinto D."/>
            <person name="Vollmers J."/>
            <person name="Rivas-Marin E."/>
            <person name="Kohn T."/>
            <person name="Peeters S.H."/>
            <person name="Heuer A."/>
            <person name="Rast P."/>
            <person name="Oberbeckmann S."/>
            <person name="Bunk B."/>
            <person name="Jeske O."/>
            <person name="Meyerdierks A."/>
            <person name="Storesund J.E."/>
            <person name="Kallscheuer N."/>
            <person name="Luecker S."/>
            <person name="Lage O.M."/>
            <person name="Pohl T."/>
            <person name="Merkel B.J."/>
            <person name="Hornburger P."/>
            <person name="Mueller R.-W."/>
            <person name="Bruemmer F."/>
            <person name="Labrenz M."/>
            <person name="Spormann A.M."/>
            <person name="Op den Camp H."/>
            <person name="Overmann J."/>
            <person name="Amann R."/>
            <person name="Jetten M.S.M."/>
            <person name="Mascher T."/>
            <person name="Medema M.H."/>
            <person name="Devos D.P."/>
            <person name="Kaster A.-K."/>
            <person name="Ovreas L."/>
            <person name="Rohde M."/>
            <person name="Galperin M.Y."/>
            <person name="Jogler C."/>
        </authorList>
    </citation>
    <scope>NUCLEOTIDE SEQUENCE [LARGE SCALE GENOMIC DNA]</scope>
    <source>
        <strain evidence="18 19">FC18</strain>
    </source>
</reference>
<keyword evidence="7 15" id="KW-0028">Amino-acid biosynthesis</keyword>
<dbReference type="RefSeq" id="WP_075084809.1">
    <property type="nucleotide sequence ID" value="NZ_CP042912.1"/>
</dbReference>
<evidence type="ECO:0000256" key="11">
    <source>
        <dbReference type="ARBA" id="ARBA00023141"/>
    </source>
</evidence>
<dbReference type="EC" id="4.1.3.27" evidence="5 15"/>
<comment type="subunit">
    <text evidence="4 15">Heterotetramer consisting of two non-identical subunits: a beta subunit (TrpG) and a large alpha subunit (TrpE).</text>
</comment>
<dbReference type="Pfam" id="PF04715">
    <property type="entry name" value="Anth_synt_I_N"/>
    <property type="match status" value="1"/>
</dbReference>
<evidence type="ECO:0000256" key="8">
    <source>
        <dbReference type="ARBA" id="ARBA00022723"/>
    </source>
</evidence>
<comment type="function">
    <text evidence="13 15">Part of a heterotetrameric complex that catalyzes the two-step biosynthesis of anthranilate, an intermediate in the biosynthesis of L-tryptophan. In the first step, the glutamine-binding beta subunit (TrpG) of anthranilate synthase (AS) provides the glutamine amidotransferase activity which generates ammonia as a substrate that, along with chorismate, is used in the second step, catalyzed by the large alpha subunit of AS (TrpE) to produce anthranilate. In the absence of TrpG, TrpE can synthesize anthranilate directly from chorismate and high concentrations of ammonia.</text>
</comment>
<dbReference type="EMBL" id="CP042912">
    <property type="protein sequence ID" value="QEG20580.1"/>
    <property type="molecule type" value="Genomic_DNA"/>
</dbReference>
<evidence type="ECO:0000256" key="6">
    <source>
        <dbReference type="ARBA" id="ARBA00020653"/>
    </source>
</evidence>
<dbReference type="GO" id="GO:0004049">
    <property type="term" value="F:anthranilate synthase activity"/>
    <property type="evidence" value="ECO:0007669"/>
    <property type="project" value="UniProtKB-EC"/>
</dbReference>
<evidence type="ECO:0000256" key="3">
    <source>
        <dbReference type="ARBA" id="ARBA00009562"/>
    </source>
</evidence>
<dbReference type="PANTHER" id="PTHR11236">
    <property type="entry name" value="AMINOBENZOATE/ANTHRANILATE SYNTHASE"/>
    <property type="match status" value="1"/>
</dbReference>
<dbReference type="KEGG" id="mff:MFFC18_04290"/>
<dbReference type="InterPro" id="IPR015890">
    <property type="entry name" value="Chorismate_C"/>
</dbReference>
<dbReference type="UniPathway" id="UPA00035">
    <property type="reaction ID" value="UER00040"/>
</dbReference>
<organism evidence="18 19">
    <name type="scientific">Mariniblastus fucicola</name>
    <dbReference type="NCBI Taxonomy" id="980251"/>
    <lineage>
        <taxon>Bacteria</taxon>
        <taxon>Pseudomonadati</taxon>
        <taxon>Planctomycetota</taxon>
        <taxon>Planctomycetia</taxon>
        <taxon>Pirellulales</taxon>
        <taxon>Pirellulaceae</taxon>
        <taxon>Mariniblastus</taxon>
    </lineage>
</organism>
<dbReference type="PANTHER" id="PTHR11236:SF48">
    <property type="entry name" value="ISOCHORISMATE SYNTHASE MENF"/>
    <property type="match status" value="1"/>
</dbReference>
<name>A0A5B9P6M6_9BACT</name>
<keyword evidence="8 15" id="KW-0479">Metal-binding</keyword>
<dbReference type="Proteomes" id="UP000322214">
    <property type="component" value="Chromosome"/>
</dbReference>
<keyword evidence="19" id="KW-1185">Reference proteome</keyword>
<accession>A0A5B9P6M6</accession>
<evidence type="ECO:0000256" key="12">
    <source>
        <dbReference type="ARBA" id="ARBA00023239"/>
    </source>
</evidence>
<evidence type="ECO:0000313" key="18">
    <source>
        <dbReference type="EMBL" id="QEG20580.1"/>
    </source>
</evidence>
<gene>
    <name evidence="15 18" type="primary">trpE</name>
    <name evidence="18" type="ORF">MFFC18_04290</name>
</gene>
<dbReference type="InterPro" id="IPR005801">
    <property type="entry name" value="ADC_synthase"/>
</dbReference>
<dbReference type="GO" id="GO:0000162">
    <property type="term" value="P:L-tryptophan biosynthetic process"/>
    <property type="evidence" value="ECO:0007669"/>
    <property type="project" value="UniProtKB-UniPathway"/>
</dbReference>
<evidence type="ECO:0000256" key="13">
    <source>
        <dbReference type="ARBA" id="ARBA00025634"/>
    </source>
</evidence>
<dbReference type="SUPFAM" id="SSF56322">
    <property type="entry name" value="ADC synthase"/>
    <property type="match status" value="1"/>
</dbReference>
<dbReference type="STRING" id="980251.GCA_001642875_02387"/>
<dbReference type="GO" id="GO:0046872">
    <property type="term" value="F:metal ion binding"/>
    <property type="evidence" value="ECO:0007669"/>
    <property type="project" value="UniProtKB-KW"/>
</dbReference>
<evidence type="ECO:0000256" key="1">
    <source>
        <dbReference type="ARBA" id="ARBA00001946"/>
    </source>
</evidence>
<dbReference type="Pfam" id="PF00425">
    <property type="entry name" value="Chorismate_bind"/>
    <property type="match status" value="1"/>
</dbReference>
<comment type="similarity">
    <text evidence="3 15">Belongs to the anthranilate synthase component I family.</text>
</comment>
<dbReference type="Gene3D" id="3.60.120.10">
    <property type="entry name" value="Anthranilate synthase"/>
    <property type="match status" value="1"/>
</dbReference>
<evidence type="ECO:0000256" key="4">
    <source>
        <dbReference type="ARBA" id="ARBA00011575"/>
    </source>
</evidence>
<evidence type="ECO:0000259" key="16">
    <source>
        <dbReference type="Pfam" id="PF00425"/>
    </source>
</evidence>
<comment type="catalytic activity">
    <reaction evidence="14 15">
        <text>chorismate + L-glutamine = anthranilate + pyruvate + L-glutamate + H(+)</text>
        <dbReference type="Rhea" id="RHEA:21732"/>
        <dbReference type="ChEBI" id="CHEBI:15361"/>
        <dbReference type="ChEBI" id="CHEBI:15378"/>
        <dbReference type="ChEBI" id="CHEBI:16567"/>
        <dbReference type="ChEBI" id="CHEBI:29748"/>
        <dbReference type="ChEBI" id="CHEBI:29985"/>
        <dbReference type="ChEBI" id="CHEBI:58359"/>
        <dbReference type="EC" id="4.1.3.27"/>
    </reaction>
</comment>